<comment type="catalytic activity">
    <reaction evidence="15 16 17">
        <text>uridine + ATP = UMP + ADP + H(+)</text>
        <dbReference type="Rhea" id="RHEA:16825"/>
        <dbReference type="ChEBI" id="CHEBI:15378"/>
        <dbReference type="ChEBI" id="CHEBI:16704"/>
        <dbReference type="ChEBI" id="CHEBI:30616"/>
        <dbReference type="ChEBI" id="CHEBI:57865"/>
        <dbReference type="ChEBI" id="CHEBI:456216"/>
        <dbReference type="EC" id="2.7.1.48"/>
    </reaction>
</comment>
<evidence type="ECO:0000256" key="11">
    <source>
        <dbReference type="ARBA" id="ARBA00022840"/>
    </source>
</evidence>
<organism evidence="19 20">
    <name type="scientific">Lactobacillus rodentium</name>
    <dbReference type="NCBI Taxonomy" id="947835"/>
    <lineage>
        <taxon>Bacteria</taxon>
        <taxon>Bacillati</taxon>
        <taxon>Bacillota</taxon>
        <taxon>Bacilli</taxon>
        <taxon>Lactobacillales</taxon>
        <taxon>Lactobacillaceae</taxon>
        <taxon>Lactobacillus</taxon>
    </lineage>
</organism>
<dbReference type="NCBIfam" id="NF004018">
    <property type="entry name" value="PRK05480.1"/>
    <property type="match status" value="1"/>
</dbReference>
<dbReference type="InterPro" id="IPR000764">
    <property type="entry name" value="Uridine_kinase-like"/>
</dbReference>
<dbReference type="EMBL" id="BFBY01000004">
    <property type="protein sequence ID" value="GBG04778.1"/>
    <property type="molecule type" value="Genomic_DNA"/>
</dbReference>
<evidence type="ECO:0000256" key="1">
    <source>
        <dbReference type="ARBA" id="ARBA00004496"/>
    </source>
</evidence>
<evidence type="ECO:0000256" key="17">
    <source>
        <dbReference type="RuleBase" id="RU003825"/>
    </source>
</evidence>
<dbReference type="EC" id="2.7.1.48" evidence="5 16"/>
<dbReference type="AlphaFoldDB" id="A0A2Z6T8P8"/>
<dbReference type="GO" id="GO:0044211">
    <property type="term" value="P:CTP salvage"/>
    <property type="evidence" value="ECO:0007669"/>
    <property type="project" value="UniProtKB-UniRule"/>
</dbReference>
<comment type="similarity">
    <text evidence="4 16 17">Belongs to the uridine kinase family.</text>
</comment>
<dbReference type="CDD" id="cd02023">
    <property type="entry name" value="UMPK"/>
    <property type="match status" value="1"/>
</dbReference>
<dbReference type="FunFam" id="3.40.50.300:FF:000339">
    <property type="entry name" value="Uridine kinase"/>
    <property type="match status" value="1"/>
</dbReference>
<evidence type="ECO:0000256" key="6">
    <source>
        <dbReference type="ARBA" id="ARBA00021478"/>
    </source>
</evidence>
<dbReference type="PANTHER" id="PTHR10285">
    <property type="entry name" value="URIDINE KINASE"/>
    <property type="match status" value="1"/>
</dbReference>
<dbReference type="Gene3D" id="3.40.50.300">
    <property type="entry name" value="P-loop containing nucleotide triphosphate hydrolases"/>
    <property type="match status" value="1"/>
</dbReference>
<dbReference type="InterPro" id="IPR027417">
    <property type="entry name" value="P-loop_NTPase"/>
</dbReference>
<dbReference type="GO" id="GO:0044206">
    <property type="term" value="P:UMP salvage"/>
    <property type="evidence" value="ECO:0007669"/>
    <property type="project" value="UniProtKB-UniRule"/>
</dbReference>
<evidence type="ECO:0000256" key="2">
    <source>
        <dbReference type="ARBA" id="ARBA00004690"/>
    </source>
</evidence>
<sequence>MLKSERPIIIGIAGGSGSGKTTIAHEIYNQLHQNDRILTITQDSYYKNNDNLSMTERKKINYDHPDAFDMELLVEQLQNLMNYKAVEMPVYDFTAHTRSKETIHTEPADIIILEGILVLSDESLRNLMDIKVFVDTDEDIRFIRRLQRDTEQRGRSVDSVIKQYLSTVKPMYNQFIEPTKRYADIIVPEGGENTVAIDMLTTKIRSVLTR</sequence>
<evidence type="ECO:0000256" key="13">
    <source>
        <dbReference type="ARBA" id="ARBA00031452"/>
    </source>
</evidence>
<dbReference type="InterPro" id="IPR003593">
    <property type="entry name" value="AAA+_ATPase"/>
</dbReference>
<evidence type="ECO:0000256" key="12">
    <source>
        <dbReference type="ARBA" id="ARBA00030641"/>
    </source>
</evidence>
<evidence type="ECO:0000256" key="7">
    <source>
        <dbReference type="ARBA" id="ARBA00022490"/>
    </source>
</evidence>
<evidence type="ECO:0000256" key="15">
    <source>
        <dbReference type="ARBA" id="ARBA00048909"/>
    </source>
</evidence>
<name>A0A2Z6T8P8_9LACO</name>
<dbReference type="NCBIfam" id="TIGR00235">
    <property type="entry name" value="udk"/>
    <property type="match status" value="1"/>
</dbReference>
<accession>A0A2Z6T8P8</accession>
<evidence type="ECO:0000256" key="4">
    <source>
        <dbReference type="ARBA" id="ARBA00005408"/>
    </source>
</evidence>
<dbReference type="UniPathway" id="UPA00574">
    <property type="reaction ID" value="UER00637"/>
</dbReference>
<keyword evidence="11 16" id="KW-0067">ATP-binding</keyword>
<dbReference type="SUPFAM" id="SSF52540">
    <property type="entry name" value="P-loop containing nucleoside triphosphate hydrolases"/>
    <property type="match status" value="1"/>
</dbReference>
<dbReference type="OrthoDB" id="9777642at2"/>
<evidence type="ECO:0000256" key="10">
    <source>
        <dbReference type="ARBA" id="ARBA00022777"/>
    </source>
</evidence>
<comment type="pathway">
    <text evidence="2 16 17">Pyrimidine metabolism; UMP biosynthesis via salvage pathway; UMP from uridine: step 1/1.</text>
</comment>
<evidence type="ECO:0000313" key="20">
    <source>
        <dbReference type="Proteomes" id="UP000257317"/>
    </source>
</evidence>
<evidence type="ECO:0000256" key="8">
    <source>
        <dbReference type="ARBA" id="ARBA00022679"/>
    </source>
</evidence>
<comment type="pathway">
    <text evidence="3 16 17">Pyrimidine metabolism; CTP biosynthesis via salvage pathway; CTP from cytidine: step 1/3.</text>
</comment>
<comment type="caution">
    <text evidence="19">The sequence shown here is derived from an EMBL/GenBank/DDBJ whole genome shotgun (WGS) entry which is preliminary data.</text>
</comment>
<keyword evidence="7 16" id="KW-0963">Cytoplasm</keyword>
<keyword evidence="20" id="KW-1185">Reference proteome</keyword>
<dbReference type="RefSeq" id="WP_117118123.1">
    <property type="nucleotide sequence ID" value="NZ_BFBY01000004.1"/>
</dbReference>
<dbReference type="GO" id="GO:0005524">
    <property type="term" value="F:ATP binding"/>
    <property type="evidence" value="ECO:0007669"/>
    <property type="project" value="UniProtKB-UniRule"/>
</dbReference>
<evidence type="ECO:0000259" key="18">
    <source>
        <dbReference type="SMART" id="SM00382"/>
    </source>
</evidence>
<keyword evidence="9 16" id="KW-0547">Nucleotide-binding</keyword>
<evidence type="ECO:0000256" key="3">
    <source>
        <dbReference type="ARBA" id="ARBA00004784"/>
    </source>
</evidence>
<dbReference type="GO" id="GO:0004849">
    <property type="term" value="F:uridine kinase activity"/>
    <property type="evidence" value="ECO:0007669"/>
    <property type="project" value="UniProtKB-UniRule"/>
</dbReference>
<dbReference type="Pfam" id="PF00485">
    <property type="entry name" value="PRK"/>
    <property type="match status" value="1"/>
</dbReference>
<dbReference type="UniPathway" id="UPA00579">
    <property type="reaction ID" value="UER00640"/>
</dbReference>
<feature type="domain" description="AAA+ ATPase" evidence="18">
    <location>
        <begin position="6"/>
        <end position="155"/>
    </location>
</feature>
<keyword evidence="10 16" id="KW-0418">Kinase</keyword>
<evidence type="ECO:0000256" key="9">
    <source>
        <dbReference type="ARBA" id="ARBA00022741"/>
    </source>
</evidence>
<gene>
    <name evidence="16 19" type="primary">udk</name>
    <name evidence="19" type="ORF">LrDSM24759_06920</name>
</gene>
<dbReference type="HAMAP" id="MF_00551">
    <property type="entry name" value="Uridine_kinase"/>
    <property type="match status" value="1"/>
</dbReference>
<evidence type="ECO:0000256" key="5">
    <source>
        <dbReference type="ARBA" id="ARBA00012137"/>
    </source>
</evidence>
<dbReference type="SMART" id="SM00382">
    <property type="entry name" value="AAA"/>
    <property type="match status" value="1"/>
</dbReference>
<proteinExistence type="inferred from homology"/>
<dbReference type="InterPro" id="IPR006083">
    <property type="entry name" value="PRK/URK"/>
</dbReference>
<feature type="binding site" evidence="16">
    <location>
        <begin position="14"/>
        <end position="21"/>
    </location>
    <ligand>
        <name>ATP</name>
        <dbReference type="ChEBI" id="CHEBI:30616"/>
    </ligand>
</feature>
<reference evidence="20" key="1">
    <citation type="submission" date="2018-03" db="EMBL/GenBank/DDBJ databases">
        <title>New taxa in the Lactobacillus gasseri group.</title>
        <authorList>
            <person name="Tanizawa Y."/>
            <person name="Tohno M."/>
            <person name="Endo A."/>
            <person name="Arita M."/>
        </authorList>
    </citation>
    <scope>NUCLEOTIDE SEQUENCE [LARGE SCALE GENOMIC DNA]</scope>
    <source>
        <strain evidence="20">DSM 24759</strain>
    </source>
</reference>
<dbReference type="Proteomes" id="UP000257317">
    <property type="component" value="Unassembled WGS sequence"/>
</dbReference>
<evidence type="ECO:0000256" key="14">
    <source>
        <dbReference type="ARBA" id="ARBA00047436"/>
    </source>
</evidence>
<dbReference type="GO" id="GO:0043771">
    <property type="term" value="F:cytidine kinase activity"/>
    <property type="evidence" value="ECO:0007669"/>
    <property type="project" value="RHEA"/>
</dbReference>
<protein>
    <recommendedName>
        <fullName evidence="6 16">Uridine kinase</fullName>
        <ecNumber evidence="5 16">2.7.1.48</ecNumber>
    </recommendedName>
    <alternativeName>
        <fullName evidence="12 16">Cytidine monophosphokinase</fullName>
    </alternativeName>
    <alternativeName>
        <fullName evidence="13 16">Uridine monophosphokinase</fullName>
    </alternativeName>
</protein>
<evidence type="ECO:0000256" key="16">
    <source>
        <dbReference type="HAMAP-Rule" id="MF_00551"/>
    </source>
</evidence>
<dbReference type="PRINTS" id="PR00988">
    <property type="entry name" value="URIDINKINASE"/>
</dbReference>
<dbReference type="InterPro" id="IPR026008">
    <property type="entry name" value="Uridine_kinase"/>
</dbReference>
<keyword evidence="8 16" id="KW-0808">Transferase</keyword>
<comment type="subcellular location">
    <subcellularLocation>
        <location evidence="1 16 17">Cytoplasm</location>
    </subcellularLocation>
</comment>
<comment type="catalytic activity">
    <reaction evidence="14 17">
        <text>cytidine + ATP = CMP + ADP + H(+)</text>
        <dbReference type="Rhea" id="RHEA:24674"/>
        <dbReference type="ChEBI" id="CHEBI:15378"/>
        <dbReference type="ChEBI" id="CHEBI:17562"/>
        <dbReference type="ChEBI" id="CHEBI:30616"/>
        <dbReference type="ChEBI" id="CHEBI:60377"/>
        <dbReference type="ChEBI" id="CHEBI:456216"/>
        <dbReference type="EC" id="2.7.1.48"/>
    </reaction>
</comment>
<dbReference type="GO" id="GO:0005737">
    <property type="term" value="C:cytoplasm"/>
    <property type="evidence" value="ECO:0007669"/>
    <property type="project" value="UniProtKB-SubCell"/>
</dbReference>
<evidence type="ECO:0000313" key="19">
    <source>
        <dbReference type="EMBL" id="GBG04778.1"/>
    </source>
</evidence>